<name>A0AAV8ZL40_9CUCU</name>
<dbReference type="InterPro" id="IPR042401">
    <property type="entry name" value="SPMAP2-like"/>
</dbReference>
<dbReference type="SMART" id="SM00705">
    <property type="entry name" value="THEG"/>
    <property type="match status" value="5"/>
</dbReference>
<dbReference type="Pfam" id="PF14912">
    <property type="entry name" value="THEG"/>
    <property type="match status" value="2"/>
</dbReference>
<reference evidence="2" key="1">
    <citation type="journal article" date="2023" name="Insect Mol. Biol.">
        <title>Genome sequencing provides insights into the evolution of gene families encoding plant cell wall-degrading enzymes in longhorned beetles.</title>
        <authorList>
            <person name="Shin N.R."/>
            <person name="Okamura Y."/>
            <person name="Kirsch R."/>
            <person name="Pauchet Y."/>
        </authorList>
    </citation>
    <scope>NUCLEOTIDE SEQUENCE</scope>
    <source>
        <strain evidence="2">RBIC_L_NR</strain>
    </source>
</reference>
<gene>
    <name evidence="2" type="ORF">NQ314_004783</name>
</gene>
<dbReference type="EMBL" id="JANEYF010001344">
    <property type="protein sequence ID" value="KAJ8964496.1"/>
    <property type="molecule type" value="Genomic_DNA"/>
</dbReference>
<comment type="caution">
    <text evidence="2">The sequence shown here is derived from an EMBL/GenBank/DDBJ whole genome shotgun (WGS) entry which is preliminary data.</text>
</comment>
<sequence>MEYVHVDVTVFPTPPPPPPPPPPPGISAKLLAIMRKYKFNWRLSELAHPKILTPKFVYKIEKPLRYGPRKELVLTDHTTFYSDQISRPLVRTLVINKRLFGKLKGRPFIRKVNRRMKKSWDSIYNFYRKKERDKRLRQLRREAMQLKIKKSKTFLRTLDLAKPKRVFKPAPPKRKKPKKIFSDYVRLYTLASPKPYVEEPPKREGLSSLPERWLNLPKPLVPGQVKRAALKYKLTPKTEALSVPRPRSEKAREDEGYDPWTISKTALKYKATPRILELAKPIERD</sequence>
<keyword evidence="1" id="KW-0677">Repeat</keyword>
<protein>
    <submittedName>
        <fullName evidence="2">Uncharacterized protein</fullName>
    </submittedName>
</protein>
<organism evidence="2 3">
    <name type="scientific">Rhamnusium bicolor</name>
    <dbReference type="NCBI Taxonomy" id="1586634"/>
    <lineage>
        <taxon>Eukaryota</taxon>
        <taxon>Metazoa</taxon>
        <taxon>Ecdysozoa</taxon>
        <taxon>Arthropoda</taxon>
        <taxon>Hexapoda</taxon>
        <taxon>Insecta</taxon>
        <taxon>Pterygota</taxon>
        <taxon>Neoptera</taxon>
        <taxon>Endopterygota</taxon>
        <taxon>Coleoptera</taxon>
        <taxon>Polyphaga</taxon>
        <taxon>Cucujiformia</taxon>
        <taxon>Chrysomeloidea</taxon>
        <taxon>Cerambycidae</taxon>
        <taxon>Lepturinae</taxon>
        <taxon>Rhagiini</taxon>
        <taxon>Rhamnusium</taxon>
    </lineage>
</organism>
<evidence type="ECO:0000313" key="2">
    <source>
        <dbReference type="EMBL" id="KAJ8964496.1"/>
    </source>
</evidence>
<accession>A0AAV8ZL40</accession>
<evidence type="ECO:0000256" key="1">
    <source>
        <dbReference type="ARBA" id="ARBA00022737"/>
    </source>
</evidence>
<proteinExistence type="predicted"/>
<dbReference type="SUPFAM" id="SSF101447">
    <property type="entry name" value="Formin homology 2 domain (FH2 domain)"/>
    <property type="match status" value="1"/>
</dbReference>
<dbReference type="Proteomes" id="UP001162156">
    <property type="component" value="Unassembled WGS sequence"/>
</dbReference>
<evidence type="ECO:0000313" key="3">
    <source>
        <dbReference type="Proteomes" id="UP001162156"/>
    </source>
</evidence>
<keyword evidence="3" id="KW-1185">Reference proteome</keyword>
<dbReference type="AlphaFoldDB" id="A0AAV8ZL40"/>
<dbReference type="PANTHER" id="PTHR15901">
    <property type="entry name" value="TESTICULAR HAPLOID EXPRESSED GENE PROTEIN"/>
    <property type="match status" value="1"/>
</dbReference>
<dbReference type="InterPro" id="IPR006623">
    <property type="entry name" value="THEG"/>
</dbReference>
<dbReference type="PANTHER" id="PTHR15901:SF16">
    <property type="entry name" value="TESTICULAR HAPLOID EXPRESSED GENE PROTEIN"/>
    <property type="match status" value="1"/>
</dbReference>